<organism evidence="2 3">
    <name type="scientific">Sordaria brevicollis</name>
    <dbReference type="NCBI Taxonomy" id="83679"/>
    <lineage>
        <taxon>Eukaryota</taxon>
        <taxon>Fungi</taxon>
        <taxon>Dikarya</taxon>
        <taxon>Ascomycota</taxon>
        <taxon>Pezizomycotina</taxon>
        <taxon>Sordariomycetes</taxon>
        <taxon>Sordariomycetidae</taxon>
        <taxon>Sordariales</taxon>
        <taxon>Sordariaceae</taxon>
        <taxon>Sordaria</taxon>
    </lineage>
</organism>
<evidence type="ECO:0000313" key="3">
    <source>
        <dbReference type="Proteomes" id="UP001281003"/>
    </source>
</evidence>
<sequence length="550" mass="62034">MDNMMKELVAKTDPLLGYSSLPVTFTSVLLPKYNNELHRYWFVASRIAEAQFGVSLPDPLNPSATETDEQARAAKKIREWYLEGMEDVMMRLYKLGYSRVSAATHRYALDFSLWLRAYTFYVGCGNYSPQFLYDIPLDYIVPFSKEYDDFYRHQKALECPLISLADTITAGSITLPREVPQEAHPEPNARTTATSMMPQDGPEQVPLQLIGSAVKTGSMPSNRRVTVADVDKVLREKIEKARSEKAKANLLELSQRGLASTGLLGRNDVRQRSLDKQQSQAPTTTHATQITNQGQADRPQSSVQPPRKSDHPAAPVLLCGNRACQTVGHELVDCFGPPTALGDIVGCPFCNTEAHILDCCPQLPYVTKDTLFDMLVTRRANLPVIRTSISILSLAVSLNKLPTLARAMPLTKPTVKGPYTELRSWRCRDRSLIFRDPTMPTDPVEFLEELDKEWPHVVIQTTHTYGSIGSIPPKRTLTIFAVEWISLLVPYRKIFKRAQVHVDGRGHYPFVEDARTYERNQKEQVKYLIVALRKEAEKRGRSAAARQSRR</sequence>
<accession>A0AAE0P0X8</accession>
<evidence type="ECO:0000313" key="2">
    <source>
        <dbReference type="EMBL" id="KAK3391318.1"/>
    </source>
</evidence>
<feature type="region of interest" description="Disordered" evidence="1">
    <location>
        <begin position="263"/>
        <end position="314"/>
    </location>
</feature>
<gene>
    <name evidence="2" type="ORF">B0T20DRAFT_456549</name>
</gene>
<evidence type="ECO:0000256" key="1">
    <source>
        <dbReference type="SAM" id="MobiDB-lite"/>
    </source>
</evidence>
<comment type="caution">
    <text evidence="2">The sequence shown here is derived from an EMBL/GenBank/DDBJ whole genome shotgun (WGS) entry which is preliminary data.</text>
</comment>
<feature type="compositionally biased region" description="Polar residues" evidence="1">
    <location>
        <begin position="276"/>
        <end position="304"/>
    </location>
</feature>
<proteinExistence type="predicted"/>
<dbReference type="EMBL" id="JAUTDP010000013">
    <property type="protein sequence ID" value="KAK3391318.1"/>
    <property type="molecule type" value="Genomic_DNA"/>
</dbReference>
<protein>
    <submittedName>
        <fullName evidence="2">Uncharacterized protein</fullName>
    </submittedName>
</protein>
<reference evidence="2" key="1">
    <citation type="journal article" date="2023" name="Mol. Phylogenet. Evol.">
        <title>Genome-scale phylogeny and comparative genomics of the fungal order Sordariales.</title>
        <authorList>
            <person name="Hensen N."/>
            <person name="Bonometti L."/>
            <person name="Westerberg I."/>
            <person name="Brannstrom I.O."/>
            <person name="Guillou S."/>
            <person name="Cros-Aarteil S."/>
            <person name="Calhoun S."/>
            <person name="Haridas S."/>
            <person name="Kuo A."/>
            <person name="Mondo S."/>
            <person name="Pangilinan J."/>
            <person name="Riley R."/>
            <person name="LaButti K."/>
            <person name="Andreopoulos B."/>
            <person name="Lipzen A."/>
            <person name="Chen C."/>
            <person name="Yan M."/>
            <person name="Daum C."/>
            <person name="Ng V."/>
            <person name="Clum A."/>
            <person name="Steindorff A."/>
            <person name="Ohm R.A."/>
            <person name="Martin F."/>
            <person name="Silar P."/>
            <person name="Natvig D.O."/>
            <person name="Lalanne C."/>
            <person name="Gautier V."/>
            <person name="Ament-Velasquez S.L."/>
            <person name="Kruys A."/>
            <person name="Hutchinson M.I."/>
            <person name="Powell A.J."/>
            <person name="Barry K."/>
            <person name="Miller A.N."/>
            <person name="Grigoriev I.V."/>
            <person name="Debuchy R."/>
            <person name="Gladieux P."/>
            <person name="Hiltunen Thoren M."/>
            <person name="Johannesson H."/>
        </authorList>
    </citation>
    <scope>NUCLEOTIDE SEQUENCE</scope>
    <source>
        <strain evidence="2">FGSC 1904</strain>
    </source>
</reference>
<name>A0AAE0P0X8_SORBR</name>
<dbReference type="AlphaFoldDB" id="A0AAE0P0X8"/>
<keyword evidence="3" id="KW-1185">Reference proteome</keyword>
<dbReference type="Proteomes" id="UP001281003">
    <property type="component" value="Unassembled WGS sequence"/>
</dbReference>
<reference evidence="2" key="2">
    <citation type="submission" date="2023-07" db="EMBL/GenBank/DDBJ databases">
        <authorList>
            <consortium name="Lawrence Berkeley National Laboratory"/>
            <person name="Haridas S."/>
            <person name="Hensen N."/>
            <person name="Bonometti L."/>
            <person name="Westerberg I."/>
            <person name="Brannstrom I.O."/>
            <person name="Guillou S."/>
            <person name="Cros-Aarteil S."/>
            <person name="Calhoun S."/>
            <person name="Kuo A."/>
            <person name="Mondo S."/>
            <person name="Pangilinan J."/>
            <person name="Riley R."/>
            <person name="LaButti K."/>
            <person name="Andreopoulos B."/>
            <person name="Lipzen A."/>
            <person name="Chen C."/>
            <person name="Yanf M."/>
            <person name="Daum C."/>
            <person name="Ng V."/>
            <person name="Clum A."/>
            <person name="Steindorff A."/>
            <person name="Ohm R."/>
            <person name="Martin F."/>
            <person name="Silar P."/>
            <person name="Natvig D."/>
            <person name="Lalanne C."/>
            <person name="Gautier V."/>
            <person name="Ament-velasquez S.L."/>
            <person name="Kruys A."/>
            <person name="Hutchinson M.I."/>
            <person name="Powell A.J."/>
            <person name="Barry K."/>
            <person name="Miller A.N."/>
            <person name="Grigoriev I.V."/>
            <person name="Debuchy R."/>
            <person name="Gladieux P."/>
            <person name="Thoren M.H."/>
            <person name="Johannesson H."/>
        </authorList>
    </citation>
    <scope>NUCLEOTIDE SEQUENCE</scope>
    <source>
        <strain evidence="2">FGSC 1904</strain>
    </source>
</reference>
<feature type="region of interest" description="Disordered" evidence="1">
    <location>
        <begin position="179"/>
        <end position="200"/>
    </location>
</feature>